<dbReference type="RefSeq" id="WP_345642044.1">
    <property type="nucleotide sequence ID" value="NZ_BAABLY010000008.1"/>
</dbReference>
<protein>
    <submittedName>
        <fullName evidence="1">Aminoglycoside adenylyltransferase</fullName>
    </submittedName>
</protein>
<evidence type="ECO:0000313" key="2">
    <source>
        <dbReference type="Proteomes" id="UP001464923"/>
    </source>
</evidence>
<name>A0ABV1JTN6_9PSEU</name>
<dbReference type="GO" id="GO:0016779">
    <property type="term" value="F:nucleotidyltransferase activity"/>
    <property type="evidence" value="ECO:0007669"/>
    <property type="project" value="UniProtKB-KW"/>
</dbReference>
<dbReference type="EMBL" id="JBEDNP010000003">
    <property type="protein sequence ID" value="MEQ3538288.1"/>
    <property type="molecule type" value="Genomic_DNA"/>
</dbReference>
<keyword evidence="2" id="KW-1185">Reference proteome</keyword>
<keyword evidence="1" id="KW-0548">Nucleotidyltransferase</keyword>
<organism evidence="1 2">
    <name type="scientific">Pseudonocardia tropica</name>
    <dbReference type="NCBI Taxonomy" id="681289"/>
    <lineage>
        <taxon>Bacteria</taxon>
        <taxon>Bacillati</taxon>
        <taxon>Actinomycetota</taxon>
        <taxon>Actinomycetes</taxon>
        <taxon>Pseudonocardiales</taxon>
        <taxon>Pseudonocardiaceae</taxon>
        <taxon>Pseudonocardia</taxon>
    </lineage>
</organism>
<sequence length="164" mass="17934">MDVTDEAEVLRVLGALDAAGCTYWVEGGWGVDALIGRRTRDHRDLDVDVDGRHEGRALEVLAGLGYAIETDWRPTRVELVAPRGTRVDLHPLEVSDDGSARQADLDGGFWEFPARYYATGVIGGRTVPCVSVEAQRRFHEGYPPRAVDLADLAFLDGIERAGAD</sequence>
<gene>
    <name evidence="1" type="ORF">WHI96_05620</name>
</gene>
<keyword evidence="1" id="KW-0808">Transferase</keyword>
<comment type="caution">
    <text evidence="1">The sequence shown here is derived from an EMBL/GenBank/DDBJ whole genome shotgun (WGS) entry which is preliminary data.</text>
</comment>
<dbReference type="Proteomes" id="UP001464923">
    <property type="component" value="Unassembled WGS sequence"/>
</dbReference>
<dbReference type="Gene3D" id="3.30.460.40">
    <property type="match status" value="1"/>
</dbReference>
<dbReference type="Pfam" id="PF10706">
    <property type="entry name" value="Aminoglyc_resit"/>
    <property type="match status" value="1"/>
</dbReference>
<reference evidence="1 2" key="1">
    <citation type="submission" date="2024-03" db="EMBL/GenBank/DDBJ databases">
        <title>Draft genome sequence of Pseudonocardia tropica JCM 19149.</title>
        <authorList>
            <person name="Butdee W."/>
            <person name="Duangmal K."/>
        </authorList>
    </citation>
    <scope>NUCLEOTIDE SEQUENCE [LARGE SCALE GENOMIC DNA]</scope>
    <source>
        <strain evidence="1 2">JCM 19149</strain>
    </source>
</reference>
<proteinExistence type="predicted"/>
<accession>A0ABV1JTN6</accession>
<evidence type="ECO:0000313" key="1">
    <source>
        <dbReference type="EMBL" id="MEQ3538288.1"/>
    </source>
</evidence>
<dbReference type="InterPro" id="IPR019646">
    <property type="entry name" value="Aminoglyc_AdlTrfase"/>
</dbReference>